<dbReference type="AlphaFoldDB" id="A0A1T4YD90"/>
<dbReference type="EMBL" id="FUYE01000009">
    <property type="protein sequence ID" value="SKA99724.1"/>
    <property type="molecule type" value="Genomic_DNA"/>
</dbReference>
<proteinExistence type="predicted"/>
<dbReference type="PANTHER" id="PTHR43179:SF7">
    <property type="entry name" value="RHAMNOSYLTRANSFERASE WBBL"/>
    <property type="match status" value="1"/>
</dbReference>
<dbReference type="OrthoDB" id="9771846at2"/>
<sequence>MNPSITIIITQREAFAPSRESLESVLAHTPAPFDLIYIDGASPPTVRDHLRMMAEKYGFRLLRQERFLSPNEAKCLALPLIQSDYAVFIDNDVLVQPGWLEALVNCAEETQAGAVAPLYQERLGSEEKLHMLGGRCYIKDDNQQRCFVLTHDQRKGSLKFAATSRFQTEHIEMHAFLVRADLLQKHELFDPQIPSLPENGDFCLTLLKASVEIWIEPKARVTVLLPERVHDDDRAFFTTRWSDAWVDQGFQRFTEKWQLRGAQPVLESQRRWSVAHRVIAYPDSWHRRLKVKSDSILNRRLLAPLEHHWLNR</sequence>
<dbReference type="InterPro" id="IPR029044">
    <property type="entry name" value="Nucleotide-diphossugar_trans"/>
</dbReference>
<dbReference type="GO" id="GO:0016740">
    <property type="term" value="F:transferase activity"/>
    <property type="evidence" value="ECO:0007669"/>
    <property type="project" value="UniProtKB-KW"/>
</dbReference>
<dbReference type="RefSeq" id="WP_078814203.1">
    <property type="nucleotide sequence ID" value="NZ_FUYE01000009.1"/>
</dbReference>
<organism evidence="2 3">
    <name type="scientific">Prosthecobacter debontii</name>
    <dbReference type="NCBI Taxonomy" id="48467"/>
    <lineage>
        <taxon>Bacteria</taxon>
        <taxon>Pseudomonadati</taxon>
        <taxon>Verrucomicrobiota</taxon>
        <taxon>Verrucomicrobiia</taxon>
        <taxon>Verrucomicrobiales</taxon>
        <taxon>Verrucomicrobiaceae</taxon>
        <taxon>Prosthecobacter</taxon>
    </lineage>
</organism>
<dbReference type="PANTHER" id="PTHR43179">
    <property type="entry name" value="RHAMNOSYLTRANSFERASE WBBL"/>
    <property type="match status" value="1"/>
</dbReference>
<keyword evidence="2" id="KW-0808">Transferase</keyword>
<accession>A0A1T4YD90</accession>
<evidence type="ECO:0000313" key="3">
    <source>
        <dbReference type="Proteomes" id="UP000190774"/>
    </source>
</evidence>
<protein>
    <submittedName>
        <fullName evidence="2">Glycosyltransferase, GT2 family</fullName>
    </submittedName>
</protein>
<dbReference type="STRING" id="48467.SAMN02745166_03011"/>
<dbReference type="Proteomes" id="UP000190774">
    <property type="component" value="Unassembled WGS sequence"/>
</dbReference>
<dbReference type="Gene3D" id="3.90.550.10">
    <property type="entry name" value="Spore Coat Polysaccharide Biosynthesis Protein SpsA, Chain A"/>
    <property type="match status" value="1"/>
</dbReference>
<dbReference type="Pfam" id="PF00535">
    <property type="entry name" value="Glycos_transf_2"/>
    <property type="match status" value="1"/>
</dbReference>
<dbReference type="InterPro" id="IPR001173">
    <property type="entry name" value="Glyco_trans_2-like"/>
</dbReference>
<name>A0A1T4YD90_9BACT</name>
<keyword evidence="3" id="KW-1185">Reference proteome</keyword>
<evidence type="ECO:0000259" key="1">
    <source>
        <dbReference type="Pfam" id="PF00535"/>
    </source>
</evidence>
<feature type="domain" description="Glycosyltransferase 2-like" evidence="1">
    <location>
        <begin position="8"/>
        <end position="131"/>
    </location>
</feature>
<evidence type="ECO:0000313" key="2">
    <source>
        <dbReference type="EMBL" id="SKA99724.1"/>
    </source>
</evidence>
<reference evidence="3" key="1">
    <citation type="submission" date="2017-02" db="EMBL/GenBank/DDBJ databases">
        <authorList>
            <person name="Varghese N."/>
            <person name="Submissions S."/>
        </authorList>
    </citation>
    <scope>NUCLEOTIDE SEQUENCE [LARGE SCALE GENOMIC DNA]</scope>
    <source>
        <strain evidence="3">ATCC 700200</strain>
    </source>
</reference>
<dbReference type="SUPFAM" id="SSF53448">
    <property type="entry name" value="Nucleotide-diphospho-sugar transferases"/>
    <property type="match status" value="1"/>
</dbReference>
<dbReference type="CDD" id="cd00761">
    <property type="entry name" value="Glyco_tranf_GTA_type"/>
    <property type="match status" value="1"/>
</dbReference>
<gene>
    <name evidence="2" type="ORF">SAMN02745166_03011</name>
</gene>